<gene>
    <name evidence="7" type="ORF">A3B45_03070</name>
</gene>
<keyword evidence="3" id="KW-0479">Metal-binding</keyword>
<evidence type="ECO:0000313" key="7">
    <source>
        <dbReference type="EMBL" id="OGE44002.1"/>
    </source>
</evidence>
<evidence type="ECO:0000256" key="5">
    <source>
        <dbReference type="ARBA" id="ARBA00022842"/>
    </source>
</evidence>
<dbReference type="STRING" id="1797785.A3B45_03070"/>
<evidence type="ECO:0000256" key="2">
    <source>
        <dbReference type="ARBA" id="ARBA00005582"/>
    </source>
</evidence>
<feature type="domain" description="Nudix hydrolase" evidence="6">
    <location>
        <begin position="1"/>
        <end position="129"/>
    </location>
</feature>
<dbReference type="PANTHER" id="PTHR43758">
    <property type="entry name" value="7,8-DIHYDRO-8-OXOGUANINE TRIPHOSPHATASE"/>
    <property type="match status" value="1"/>
</dbReference>
<dbReference type="PROSITE" id="PS00893">
    <property type="entry name" value="NUDIX_BOX"/>
    <property type="match status" value="1"/>
</dbReference>
<keyword evidence="5" id="KW-0460">Magnesium</keyword>
<dbReference type="EMBL" id="MFDM01000010">
    <property type="protein sequence ID" value="OGE44002.1"/>
    <property type="molecule type" value="Genomic_DNA"/>
</dbReference>
<proteinExistence type="inferred from homology"/>
<dbReference type="SUPFAM" id="SSF55811">
    <property type="entry name" value="Nudix"/>
    <property type="match status" value="1"/>
</dbReference>
<comment type="caution">
    <text evidence="7">The sequence shown here is derived from an EMBL/GenBank/DDBJ whole genome shotgun (WGS) entry which is preliminary data.</text>
</comment>
<dbReference type="AlphaFoldDB" id="A0A1F5KSV5"/>
<dbReference type="Gene3D" id="3.90.79.10">
    <property type="entry name" value="Nucleoside Triphosphate Pyrophosphohydrolase"/>
    <property type="match status" value="1"/>
</dbReference>
<evidence type="ECO:0000256" key="3">
    <source>
        <dbReference type="ARBA" id="ARBA00022723"/>
    </source>
</evidence>
<evidence type="ECO:0000259" key="6">
    <source>
        <dbReference type="PROSITE" id="PS51462"/>
    </source>
</evidence>
<comment type="cofactor">
    <cofactor evidence="1">
        <name>Mg(2+)</name>
        <dbReference type="ChEBI" id="CHEBI:18420"/>
    </cofactor>
</comment>
<dbReference type="PROSITE" id="PS51462">
    <property type="entry name" value="NUDIX"/>
    <property type="match status" value="1"/>
</dbReference>
<dbReference type="CDD" id="cd04690">
    <property type="entry name" value="NUDIX_Hydrolase"/>
    <property type="match status" value="1"/>
</dbReference>
<accession>A0A1F5KSV5</accession>
<dbReference type="Proteomes" id="UP000178565">
    <property type="component" value="Unassembled WGS sequence"/>
</dbReference>
<dbReference type="GO" id="GO:0005737">
    <property type="term" value="C:cytoplasm"/>
    <property type="evidence" value="ECO:0007669"/>
    <property type="project" value="TreeGrafter"/>
</dbReference>
<comment type="similarity">
    <text evidence="2">Belongs to the Nudix hydrolase family.</text>
</comment>
<reference evidence="7 8" key="1">
    <citation type="journal article" date="2016" name="Nat. Commun.">
        <title>Thousands of microbial genomes shed light on interconnected biogeochemical processes in an aquifer system.</title>
        <authorList>
            <person name="Anantharaman K."/>
            <person name="Brown C.T."/>
            <person name="Hug L.A."/>
            <person name="Sharon I."/>
            <person name="Castelle C.J."/>
            <person name="Probst A.J."/>
            <person name="Thomas B.C."/>
            <person name="Singh A."/>
            <person name="Wilkins M.J."/>
            <person name="Karaoz U."/>
            <person name="Brodie E.L."/>
            <person name="Williams K.H."/>
            <person name="Hubbard S.S."/>
            <person name="Banfield J.F."/>
        </authorList>
    </citation>
    <scope>NUCLEOTIDE SEQUENCE [LARGE SCALE GENOMIC DNA]</scope>
</reference>
<sequence>MRIINKIALAVISKKKVLMVRSSDQEEVFYTLGGKIKEGELDLDCLKREVWEEVGCKIDEDSVKFLTVFEDVAHGKDETLLNLRFYEGKLLGEPKPSSEIVEIGWFDTKSDKKHLSEIAQRKIFPWLKMHGFIN</sequence>
<dbReference type="GO" id="GO:0016818">
    <property type="term" value="F:hydrolase activity, acting on acid anhydrides, in phosphorus-containing anhydrides"/>
    <property type="evidence" value="ECO:0007669"/>
    <property type="project" value="TreeGrafter"/>
</dbReference>
<dbReference type="InterPro" id="IPR020084">
    <property type="entry name" value="NUDIX_hydrolase_CS"/>
</dbReference>
<protein>
    <recommendedName>
        <fullName evidence="6">Nudix hydrolase domain-containing protein</fullName>
    </recommendedName>
</protein>
<dbReference type="InterPro" id="IPR000086">
    <property type="entry name" value="NUDIX_hydrolase_dom"/>
</dbReference>
<evidence type="ECO:0000313" key="8">
    <source>
        <dbReference type="Proteomes" id="UP000178565"/>
    </source>
</evidence>
<dbReference type="GO" id="GO:0046872">
    <property type="term" value="F:metal ion binding"/>
    <property type="evidence" value="ECO:0007669"/>
    <property type="project" value="UniProtKB-KW"/>
</dbReference>
<name>A0A1F5KSV5_9BACT</name>
<evidence type="ECO:0000256" key="4">
    <source>
        <dbReference type="ARBA" id="ARBA00022801"/>
    </source>
</evidence>
<dbReference type="PANTHER" id="PTHR43758:SF2">
    <property type="entry name" value="OXIDIZED PURINE NUCLEOSIDE TRIPHOSPHATE HYDROLASE"/>
    <property type="match status" value="1"/>
</dbReference>
<organism evidence="7 8">
    <name type="scientific">Candidatus Daviesbacteria bacterium RIFCSPLOWO2_01_FULL_39_12</name>
    <dbReference type="NCBI Taxonomy" id="1797785"/>
    <lineage>
        <taxon>Bacteria</taxon>
        <taxon>Candidatus Daviesiibacteriota</taxon>
    </lineage>
</organism>
<keyword evidence="4" id="KW-0378">Hydrolase</keyword>
<dbReference type="Pfam" id="PF00293">
    <property type="entry name" value="NUDIX"/>
    <property type="match status" value="1"/>
</dbReference>
<evidence type="ECO:0000256" key="1">
    <source>
        <dbReference type="ARBA" id="ARBA00001946"/>
    </source>
</evidence>
<dbReference type="InterPro" id="IPR015797">
    <property type="entry name" value="NUDIX_hydrolase-like_dom_sf"/>
</dbReference>